<dbReference type="PANTHER" id="PTHR10131">
    <property type="entry name" value="TNF RECEPTOR ASSOCIATED FACTOR"/>
    <property type="match status" value="1"/>
</dbReference>
<proteinExistence type="predicted"/>
<evidence type="ECO:0000256" key="2">
    <source>
        <dbReference type="ARBA" id="ARBA00022490"/>
    </source>
</evidence>
<dbReference type="SMART" id="SM00061">
    <property type="entry name" value="MATH"/>
    <property type="match status" value="1"/>
</dbReference>
<feature type="domain" description="MATH" evidence="13">
    <location>
        <begin position="329"/>
        <end position="475"/>
    </location>
</feature>
<dbReference type="Pfam" id="PF00097">
    <property type="entry name" value="zf-C3HC4"/>
    <property type="match status" value="1"/>
</dbReference>
<dbReference type="InterPro" id="IPR002083">
    <property type="entry name" value="MATH/TRAF_dom"/>
</dbReference>
<dbReference type="InterPro" id="IPR018957">
    <property type="entry name" value="Znf_C3HC4_RING-type"/>
</dbReference>
<evidence type="ECO:0000259" key="14">
    <source>
        <dbReference type="PROSITE" id="PS50145"/>
    </source>
</evidence>
<dbReference type="InterPro" id="IPR032070">
    <property type="entry name" value="TRAF_BIRC3-bd"/>
</dbReference>
<sequence>QKYLCSNCNNILKKALQTLCGHRYCSACLAWIVRNNKNAICQKCKEEDPNTLSEESLLAEERAFGDAAINKEISELRVHCVTLGCSWSGIMKDFEEHQSLCEYALIPCHTGCGHVVMRRKLADHLENGCVNNVTVCQQCQCSLASSEYQPGLQLLVKTCPSTRNSFQLVFDYFPCIFFQQSHSTSSANKDGCCFSEVGCAFRGSKEKIKEHEKSAVGAHMLLLLQHMRQLKGTLCSAAKAAQGFTPQPELNLNKNKLHVFENIVAVLNKEVESSNLEILAFRRQSELDQNIIRGLELKIAELHRCLTQKDAGLSSLHKSLLFSEQASYDGIFLWKITDVGRKLQDSVTGRTVGLYSPAFYTAKYGYKVCLRVYLNGDGTGKGTHMSLFFVVMKGDYDALLPWPFRHKVTFMLLDQNNREHIIDAFRPDLTSASFQRPVNDMNVASGCPMFLPLSKLQSPKHAYVKEDTLFLKCIIE</sequence>
<name>A0A7L1BA01_GYMTI</name>
<dbReference type="PANTHER" id="PTHR10131:SF96">
    <property type="entry name" value="TNF RECEPTOR-ASSOCIATED FACTOR 1"/>
    <property type="match status" value="1"/>
</dbReference>
<dbReference type="PROSITE" id="PS50145">
    <property type="entry name" value="ZF_TRAF"/>
    <property type="match status" value="1"/>
</dbReference>
<dbReference type="GO" id="GO:0006915">
    <property type="term" value="P:apoptotic process"/>
    <property type="evidence" value="ECO:0007669"/>
    <property type="project" value="UniProtKB-KW"/>
</dbReference>
<accession>A0A7L1BA01</accession>
<comment type="caution">
    <text evidence="15">The sequence shown here is derived from an EMBL/GenBank/DDBJ whole genome shotgun (WGS) entry which is preliminary data.</text>
</comment>
<keyword evidence="4" id="KW-0053">Apoptosis</keyword>
<keyword evidence="10" id="KW-0175">Coiled coil</keyword>
<dbReference type="InterPro" id="IPR049342">
    <property type="entry name" value="TRAF1-6_MATH_dom"/>
</dbReference>
<keyword evidence="8 11" id="KW-0862">Zinc</keyword>
<dbReference type="InterPro" id="IPR037306">
    <property type="entry name" value="TRAF1_MATH"/>
</dbReference>
<dbReference type="Gene3D" id="3.30.40.10">
    <property type="entry name" value="Zinc/RING finger domain, C3HC4 (zinc finger)"/>
    <property type="match status" value="2"/>
</dbReference>
<dbReference type="SUPFAM" id="SSF57850">
    <property type="entry name" value="RING/U-box"/>
    <property type="match status" value="1"/>
</dbReference>
<dbReference type="GO" id="GO:0007165">
    <property type="term" value="P:signal transduction"/>
    <property type="evidence" value="ECO:0007669"/>
    <property type="project" value="InterPro"/>
</dbReference>
<dbReference type="PROSITE" id="PS00518">
    <property type="entry name" value="ZF_RING_1"/>
    <property type="match status" value="1"/>
</dbReference>
<evidence type="ECO:0000313" key="15">
    <source>
        <dbReference type="EMBL" id="NXM49705.1"/>
    </source>
</evidence>
<gene>
    <name evidence="15" type="primary">Traf2</name>
    <name evidence="15" type="ORF">GYMTIB_R07523</name>
</gene>
<dbReference type="GO" id="GO:0005164">
    <property type="term" value="F:tumor necrosis factor receptor binding"/>
    <property type="evidence" value="ECO:0007669"/>
    <property type="project" value="InterPro"/>
</dbReference>
<evidence type="ECO:0000256" key="7">
    <source>
        <dbReference type="ARBA" id="ARBA00022771"/>
    </source>
</evidence>
<feature type="non-terminal residue" evidence="15">
    <location>
        <position position="476"/>
    </location>
</feature>
<evidence type="ECO:0000256" key="5">
    <source>
        <dbReference type="ARBA" id="ARBA00022723"/>
    </source>
</evidence>
<evidence type="ECO:0000256" key="8">
    <source>
        <dbReference type="ARBA" id="ARBA00022833"/>
    </source>
</evidence>
<evidence type="ECO:0000313" key="16">
    <source>
        <dbReference type="Proteomes" id="UP000579941"/>
    </source>
</evidence>
<dbReference type="CDD" id="cd03779">
    <property type="entry name" value="MATH_TRAF1"/>
    <property type="match status" value="1"/>
</dbReference>
<evidence type="ECO:0000256" key="4">
    <source>
        <dbReference type="ARBA" id="ARBA00022703"/>
    </source>
</evidence>
<dbReference type="GO" id="GO:0005737">
    <property type="term" value="C:cytoplasm"/>
    <property type="evidence" value="ECO:0007669"/>
    <property type="project" value="UniProtKB-SubCell"/>
</dbReference>
<dbReference type="InterPro" id="IPR008974">
    <property type="entry name" value="TRAF-like"/>
</dbReference>
<keyword evidence="7 11" id="KW-0863">Zinc-finger</keyword>
<dbReference type="SUPFAM" id="SSF49599">
    <property type="entry name" value="TRAF domain-like"/>
    <property type="match status" value="2"/>
</dbReference>
<feature type="zinc finger region" description="TRAF-type" evidence="11">
    <location>
        <begin position="97"/>
        <end position="149"/>
    </location>
</feature>
<evidence type="ECO:0000256" key="6">
    <source>
        <dbReference type="ARBA" id="ARBA00022737"/>
    </source>
</evidence>
<dbReference type="InterPro" id="IPR001841">
    <property type="entry name" value="Znf_RING"/>
</dbReference>
<dbReference type="InterPro" id="IPR017907">
    <property type="entry name" value="Znf_RING_CS"/>
</dbReference>
<reference evidence="15 16" key="1">
    <citation type="submission" date="2019-09" db="EMBL/GenBank/DDBJ databases">
        <title>Bird 10,000 Genomes (B10K) Project - Family phase.</title>
        <authorList>
            <person name="Zhang G."/>
        </authorList>
    </citation>
    <scope>NUCLEOTIDE SEQUENCE [LARGE SCALE GENOMIC DNA]</scope>
    <source>
        <strain evidence="15">B10K-DU-002-05</strain>
        <tissue evidence="15">Muscle</tissue>
    </source>
</reference>
<feature type="non-terminal residue" evidence="15">
    <location>
        <position position="1"/>
    </location>
</feature>
<organism evidence="15 16">
    <name type="scientific">Gymnorhina tibicen</name>
    <name type="common">Australian magpie</name>
    <name type="synonym">Cracticus tibicen</name>
    <dbReference type="NCBI Taxonomy" id="9132"/>
    <lineage>
        <taxon>Eukaryota</taxon>
        <taxon>Metazoa</taxon>
        <taxon>Chordata</taxon>
        <taxon>Craniata</taxon>
        <taxon>Vertebrata</taxon>
        <taxon>Euteleostomi</taxon>
        <taxon>Archelosauria</taxon>
        <taxon>Archosauria</taxon>
        <taxon>Dinosauria</taxon>
        <taxon>Saurischia</taxon>
        <taxon>Theropoda</taxon>
        <taxon>Coelurosauria</taxon>
        <taxon>Aves</taxon>
        <taxon>Neognathae</taxon>
        <taxon>Neoaves</taxon>
        <taxon>Telluraves</taxon>
        <taxon>Australaves</taxon>
        <taxon>Passeriformes</taxon>
        <taxon>Artamidae</taxon>
        <taxon>Gymnorhina</taxon>
    </lineage>
</organism>
<keyword evidence="2" id="KW-0963">Cytoplasm</keyword>
<evidence type="ECO:0000256" key="10">
    <source>
        <dbReference type="ARBA" id="ARBA00023054"/>
    </source>
</evidence>
<evidence type="ECO:0000256" key="11">
    <source>
        <dbReference type="PROSITE-ProRule" id="PRU00207"/>
    </source>
</evidence>
<dbReference type="Gene3D" id="1.20.5.110">
    <property type="match status" value="1"/>
</dbReference>
<dbReference type="PROSITE" id="PS50089">
    <property type="entry name" value="ZF_RING_2"/>
    <property type="match status" value="1"/>
</dbReference>
<dbReference type="PROSITE" id="PS50144">
    <property type="entry name" value="MATH"/>
    <property type="match status" value="1"/>
</dbReference>
<dbReference type="GO" id="GO:0008270">
    <property type="term" value="F:zinc ion binding"/>
    <property type="evidence" value="ECO:0007669"/>
    <property type="project" value="UniProtKB-KW"/>
</dbReference>
<feature type="domain" description="TRAF-type" evidence="14">
    <location>
        <begin position="97"/>
        <end position="149"/>
    </location>
</feature>
<dbReference type="Pfam" id="PF21355">
    <property type="entry name" value="TRAF-mep_MATH"/>
    <property type="match status" value="1"/>
</dbReference>
<keyword evidence="5 11" id="KW-0479">Metal-binding</keyword>
<dbReference type="CDD" id="cd23125">
    <property type="entry name" value="RING-HC_TRAF1-like"/>
    <property type="match status" value="1"/>
</dbReference>
<dbReference type="GO" id="GO:0043122">
    <property type="term" value="P:regulation of canonical NF-kappaB signal transduction"/>
    <property type="evidence" value="ECO:0007669"/>
    <property type="project" value="TreeGrafter"/>
</dbReference>
<dbReference type="GO" id="GO:0009898">
    <property type="term" value="C:cytoplasmic side of plasma membrane"/>
    <property type="evidence" value="ECO:0007669"/>
    <property type="project" value="TreeGrafter"/>
</dbReference>
<comment type="subcellular location">
    <subcellularLocation>
        <location evidence="1">Cytoplasm</location>
    </subcellularLocation>
</comment>
<dbReference type="GO" id="GO:0042981">
    <property type="term" value="P:regulation of apoptotic process"/>
    <property type="evidence" value="ECO:0007669"/>
    <property type="project" value="InterPro"/>
</dbReference>
<dbReference type="InterPro" id="IPR012227">
    <property type="entry name" value="TNF_rcpt-assoc_TRAF_met"/>
</dbReference>
<dbReference type="FunFam" id="2.60.210.10:FF:000001">
    <property type="entry name" value="TNF receptor-associated factor"/>
    <property type="match status" value="1"/>
</dbReference>
<evidence type="ECO:0000259" key="12">
    <source>
        <dbReference type="PROSITE" id="PS50089"/>
    </source>
</evidence>
<dbReference type="AlphaFoldDB" id="A0A7L1BA01"/>
<evidence type="ECO:0000256" key="9">
    <source>
        <dbReference type="ARBA" id="ARBA00022843"/>
    </source>
</evidence>
<feature type="domain" description="RING-type" evidence="12">
    <location>
        <begin position="5"/>
        <end position="45"/>
    </location>
</feature>
<dbReference type="Pfam" id="PF16673">
    <property type="entry name" value="TRAF_BIRC3_bd"/>
    <property type="match status" value="1"/>
</dbReference>
<protein>
    <submittedName>
        <fullName evidence="15">TRAF2 factor</fullName>
    </submittedName>
</protein>
<keyword evidence="3" id="KW-1017">Isopeptide bond</keyword>
<dbReference type="Proteomes" id="UP000579941">
    <property type="component" value="Unassembled WGS sequence"/>
</dbReference>
<evidence type="ECO:0000256" key="1">
    <source>
        <dbReference type="ARBA" id="ARBA00004496"/>
    </source>
</evidence>
<evidence type="ECO:0000259" key="13">
    <source>
        <dbReference type="PROSITE" id="PS50144"/>
    </source>
</evidence>
<dbReference type="EMBL" id="VXAZ01009309">
    <property type="protein sequence ID" value="NXM49705.1"/>
    <property type="molecule type" value="Genomic_DNA"/>
</dbReference>
<dbReference type="InterPro" id="IPR013083">
    <property type="entry name" value="Znf_RING/FYVE/PHD"/>
</dbReference>
<dbReference type="InterPro" id="IPR001293">
    <property type="entry name" value="Znf_TRAF"/>
</dbReference>
<dbReference type="Gene3D" id="2.60.210.10">
    <property type="entry name" value="Apoptosis, Tumor Necrosis Factor Receptor Associated Protein 2, Chain A"/>
    <property type="match status" value="1"/>
</dbReference>
<keyword evidence="6" id="KW-0677">Repeat</keyword>
<evidence type="ECO:0000256" key="3">
    <source>
        <dbReference type="ARBA" id="ARBA00022499"/>
    </source>
</evidence>
<keyword evidence="16" id="KW-1185">Reference proteome</keyword>
<keyword evidence="9" id="KW-0832">Ubl conjugation</keyword>
<dbReference type="PIRSF" id="PIRSF015614">
    <property type="entry name" value="TRAF"/>
    <property type="match status" value="1"/>
</dbReference>